<dbReference type="Pfam" id="PF01494">
    <property type="entry name" value="FAD_binding_3"/>
    <property type="match status" value="1"/>
</dbReference>
<sequence>MTAPRENHLVRLYIQVKADKQLEQMAQDHSEDTPRALIEAAQRWISPYKLPYKHCDWWSIYPVGQRMVKKYRIKDRNFLAGDAAHTHSPKAGQGMNVSMQDTYNLVWKLGSVITGVEIPSSSTHTTPNGGQWPQTSSTGA</sequence>
<evidence type="ECO:0000259" key="5">
    <source>
        <dbReference type="Pfam" id="PF01494"/>
    </source>
</evidence>
<feature type="region of interest" description="Disordered" evidence="4">
    <location>
        <begin position="118"/>
        <end position="140"/>
    </location>
</feature>
<dbReference type="GO" id="GO:0071949">
    <property type="term" value="F:FAD binding"/>
    <property type="evidence" value="ECO:0007669"/>
    <property type="project" value="InterPro"/>
</dbReference>
<dbReference type="GeneID" id="67008771"/>
<proteinExistence type="predicted"/>
<dbReference type="InterPro" id="IPR036188">
    <property type="entry name" value="FAD/NAD-bd_sf"/>
</dbReference>
<evidence type="ECO:0000256" key="2">
    <source>
        <dbReference type="ARBA" id="ARBA00022827"/>
    </source>
</evidence>
<dbReference type="PANTHER" id="PTHR43004:SF20">
    <property type="entry name" value="2-MONOOXYGENASE, PUTATIVE (AFU_ORTHOLOGUE AFUA_1G13660)-RELATED"/>
    <property type="match status" value="1"/>
</dbReference>
<dbReference type="Gene3D" id="3.30.9.10">
    <property type="entry name" value="D-Amino Acid Oxidase, subunit A, domain 2"/>
    <property type="match status" value="1"/>
</dbReference>
<organism evidence="6 7">
    <name type="scientific">Aspergillus pseudoviridinutans</name>
    <dbReference type="NCBI Taxonomy" id="1517512"/>
    <lineage>
        <taxon>Eukaryota</taxon>
        <taxon>Fungi</taxon>
        <taxon>Dikarya</taxon>
        <taxon>Ascomycota</taxon>
        <taxon>Pezizomycotina</taxon>
        <taxon>Eurotiomycetes</taxon>
        <taxon>Eurotiomycetidae</taxon>
        <taxon>Eurotiales</taxon>
        <taxon>Aspergillaceae</taxon>
        <taxon>Aspergillus</taxon>
        <taxon>Aspergillus subgen. Fumigati</taxon>
    </lineage>
</organism>
<keyword evidence="3" id="KW-0560">Oxidoreductase</keyword>
<feature type="compositionally biased region" description="Polar residues" evidence="4">
    <location>
        <begin position="119"/>
        <end position="140"/>
    </location>
</feature>
<evidence type="ECO:0000256" key="1">
    <source>
        <dbReference type="ARBA" id="ARBA00022630"/>
    </source>
</evidence>
<comment type="caution">
    <text evidence="6">The sequence shown here is derived from an EMBL/GenBank/DDBJ whole genome shotgun (WGS) entry which is preliminary data.</text>
</comment>
<keyword evidence="2" id="KW-0274">FAD</keyword>
<dbReference type="Proteomes" id="UP001043456">
    <property type="component" value="Unassembled WGS sequence"/>
</dbReference>
<keyword evidence="1" id="KW-0285">Flavoprotein</keyword>
<dbReference type="PANTHER" id="PTHR43004">
    <property type="entry name" value="TRK SYSTEM POTASSIUM UPTAKE PROTEIN"/>
    <property type="match status" value="1"/>
</dbReference>
<dbReference type="EMBL" id="BHVY01000008">
    <property type="protein sequence ID" value="GIJ91196.1"/>
    <property type="molecule type" value="Genomic_DNA"/>
</dbReference>
<evidence type="ECO:0000256" key="3">
    <source>
        <dbReference type="ARBA" id="ARBA00023002"/>
    </source>
</evidence>
<keyword evidence="7" id="KW-1185">Reference proteome</keyword>
<evidence type="ECO:0000256" key="4">
    <source>
        <dbReference type="SAM" id="MobiDB-lite"/>
    </source>
</evidence>
<gene>
    <name evidence="6" type="ORF">Asppvi_010161</name>
</gene>
<evidence type="ECO:0000313" key="7">
    <source>
        <dbReference type="Proteomes" id="UP001043456"/>
    </source>
</evidence>
<dbReference type="InterPro" id="IPR002938">
    <property type="entry name" value="FAD-bd"/>
</dbReference>
<dbReference type="AlphaFoldDB" id="A0A9P3EWT9"/>
<dbReference type="SUPFAM" id="SSF51905">
    <property type="entry name" value="FAD/NAD(P)-binding domain"/>
    <property type="match status" value="1"/>
</dbReference>
<accession>A0A9P3EWT9</accession>
<protein>
    <recommendedName>
        <fullName evidence="5">FAD-binding domain-containing protein</fullName>
    </recommendedName>
</protein>
<dbReference type="SUPFAM" id="SSF54373">
    <property type="entry name" value="FAD-linked reductases, C-terminal domain"/>
    <property type="match status" value="1"/>
</dbReference>
<dbReference type="PRINTS" id="PR00420">
    <property type="entry name" value="RNGMNOXGNASE"/>
</dbReference>
<reference evidence="6 7" key="1">
    <citation type="submission" date="2018-10" db="EMBL/GenBank/DDBJ databases">
        <title>Pan-genome distribution and transcriptional activeness of fungal secondary metabolism genes in Aspergillus section Fumigati.</title>
        <authorList>
            <person name="Takahashi H."/>
            <person name="Umemura M."/>
            <person name="Ninomiya A."/>
            <person name="Kusuya Y."/>
            <person name="Urayama S."/>
            <person name="Shimizu M."/>
            <person name="Watanabe A."/>
            <person name="Kamei K."/>
            <person name="Yaguchi T."/>
            <person name="Hagiwara D."/>
        </authorList>
    </citation>
    <scope>NUCLEOTIDE SEQUENCE [LARGE SCALE GENOMIC DNA]</scope>
    <source>
        <strain evidence="6 7">IFM 55266</strain>
    </source>
</reference>
<dbReference type="InterPro" id="IPR050641">
    <property type="entry name" value="RIFMO-like"/>
</dbReference>
<dbReference type="GO" id="GO:0016709">
    <property type="term" value="F:oxidoreductase activity, acting on paired donors, with incorporation or reduction of molecular oxygen, NAD(P)H as one donor, and incorporation of one atom of oxygen"/>
    <property type="evidence" value="ECO:0007669"/>
    <property type="project" value="UniProtKB-ARBA"/>
</dbReference>
<feature type="domain" description="FAD-binding" evidence="5">
    <location>
        <begin position="1"/>
        <end position="115"/>
    </location>
</feature>
<dbReference type="Gene3D" id="3.50.50.60">
    <property type="entry name" value="FAD/NAD(P)-binding domain"/>
    <property type="match status" value="1"/>
</dbReference>
<name>A0A9P3EWT9_9EURO</name>
<dbReference type="OrthoDB" id="1716816at2759"/>
<evidence type="ECO:0000313" key="6">
    <source>
        <dbReference type="EMBL" id="GIJ91196.1"/>
    </source>
</evidence>
<dbReference type="RefSeq" id="XP_043161942.1">
    <property type="nucleotide sequence ID" value="XM_043306007.1"/>
</dbReference>